<evidence type="ECO:0000256" key="4">
    <source>
        <dbReference type="ARBA" id="ARBA00023125"/>
    </source>
</evidence>
<dbReference type="Pfam" id="PF02954">
    <property type="entry name" value="HTH_8"/>
    <property type="match status" value="1"/>
</dbReference>
<dbReference type="InterPro" id="IPR002078">
    <property type="entry name" value="Sigma_54_int"/>
</dbReference>
<dbReference type="PANTHER" id="PTHR32071">
    <property type="entry name" value="TRANSCRIPTIONAL REGULATORY PROTEIN"/>
    <property type="match status" value="1"/>
</dbReference>
<dbReference type="CDD" id="cd00009">
    <property type="entry name" value="AAA"/>
    <property type="match status" value="1"/>
</dbReference>
<dbReference type="Gene3D" id="3.40.50.300">
    <property type="entry name" value="P-loop containing nucleotide triphosphate hydrolases"/>
    <property type="match status" value="1"/>
</dbReference>
<organism evidence="7 8">
    <name type="scientific">Brevibacillus brevis</name>
    <name type="common">Bacillus brevis</name>
    <dbReference type="NCBI Taxonomy" id="1393"/>
    <lineage>
        <taxon>Bacteria</taxon>
        <taxon>Bacillati</taxon>
        <taxon>Bacillota</taxon>
        <taxon>Bacilli</taxon>
        <taxon>Bacillales</taxon>
        <taxon>Paenibacillaceae</taxon>
        <taxon>Brevibacillus</taxon>
    </lineage>
</organism>
<evidence type="ECO:0000313" key="7">
    <source>
        <dbReference type="EMBL" id="AWX55023.1"/>
    </source>
</evidence>
<evidence type="ECO:0000256" key="5">
    <source>
        <dbReference type="ARBA" id="ARBA00023163"/>
    </source>
</evidence>
<dbReference type="InterPro" id="IPR009057">
    <property type="entry name" value="Homeodomain-like_sf"/>
</dbReference>
<dbReference type="InterPro" id="IPR058031">
    <property type="entry name" value="AAA_lid_NorR"/>
</dbReference>
<keyword evidence="1" id="KW-0547">Nucleotide-binding</keyword>
<dbReference type="Proteomes" id="UP000036061">
    <property type="component" value="Chromosome"/>
</dbReference>
<dbReference type="Pfam" id="PF25601">
    <property type="entry name" value="AAA_lid_14"/>
    <property type="match status" value="1"/>
</dbReference>
<dbReference type="EMBL" id="CP030117">
    <property type="protein sequence ID" value="AWX55023.1"/>
    <property type="molecule type" value="Genomic_DNA"/>
</dbReference>
<dbReference type="InterPro" id="IPR025944">
    <property type="entry name" value="Sigma_54_int_dom_CS"/>
</dbReference>
<dbReference type="InterPro" id="IPR029016">
    <property type="entry name" value="GAF-like_dom_sf"/>
</dbReference>
<dbReference type="PROSITE" id="PS50045">
    <property type="entry name" value="SIGMA54_INTERACT_4"/>
    <property type="match status" value="1"/>
</dbReference>
<name>A0A2Z4MEZ4_BREBE</name>
<dbReference type="Pfam" id="PF01590">
    <property type="entry name" value="GAF"/>
    <property type="match status" value="1"/>
</dbReference>
<evidence type="ECO:0000256" key="2">
    <source>
        <dbReference type="ARBA" id="ARBA00022840"/>
    </source>
</evidence>
<accession>A0A2Z4MEZ4</accession>
<dbReference type="AlphaFoldDB" id="A0A2Z4MEZ4"/>
<dbReference type="RefSeq" id="WP_048031861.1">
    <property type="nucleotide sequence ID" value="NZ_CP030117.1"/>
</dbReference>
<keyword evidence="4" id="KW-0238">DNA-binding</keyword>
<dbReference type="PROSITE" id="PS00675">
    <property type="entry name" value="SIGMA54_INTERACT_1"/>
    <property type="match status" value="1"/>
</dbReference>
<keyword evidence="3" id="KW-0805">Transcription regulation</keyword>
<feature type="domain" description="Sigma-54 factor interaction" evidence="6">
    <location>
        <begin position="340"/>
        <end position="568"/>
    </location>
</feature>
<dbReference type="GO" id="GO:0005524">
    <property type="term" value="F:ATP binding"/>
    <property type="evidence" value="ECO:0007669"/>
    <property type="project" value="UniProtKB-KW"/>
</dbReference>
<dbReference type="PROSITE" id="PS00676">
    <property type="entry name" value="SIGMA54_INTERACT_2"/>
    <property type="match status" value="1"/>
</dbReference>
<dbReference type="SUPFAM" id="SSF52540">
    <property type="entry name" value="P-loop containing nucleoside triphosphate hydrolases"/>
    <property type="match status" value="1"/>
</dbReference>
<dbReference type="SUPFAM" id="SSF55781">
    <property type="entry name" value="GAF domain-like"/>
    <property type="match status" value="1"/>
</dbReference>
<sequence>MYKNRIKARDSFLSAGQVKADVPVSISESWSRSLSYKIDPNLRKTPEVLNQMDVHMLQESSLLYHAYQSIIPKIQSFIHTKYSMILADHKARLLHVNADHQLRELLTSFNAVPGGVWSEELCGTTAFGTTLVAGQPVVIHDAQHFCESWQNISCAGVPIFHPITKQVIGVLDLTSFAQDFPAHALVLTQTVAKSMEMEIFNQLQIHRLYLENTFLEKELSISNDLLVAIDLEGQIVRSNDPATSDQQEWYNRFDWQHFFQSCQEQSDLSLLSTIVPVERPLPFSPDPAAGRLQLVFYKNRLIGALIQMRRQPARSAKIVGIADRPSQNRGLPSKGTAKEMVGESPQWLGLLQKLDKVAGRDMSVLLIGESGTGKEVLSQYIHEHSLRRHKPFVAVNCAAFAHDLVASELFGYAPGTFTGGLKEGKVGLFEAADGGTLFLDEIAELPLPIQAMLLRVLQEKQVTRIGEYKARPLDIRIVAASNKDLKKMADAGEFRLDLYFRLNSIELKVPPLRERTEDIVPMAERFLGAHRHGSFAYRLMPDTIDALRLYDWPGNVRELKNAIEHAVVFAEDDRIFPWHIPDMIQESTGTTDDSKRLLQPTLLDDERTQIVEALNDSRYNYTKAAKLLGISRGTLYNKMRKYEIT</sequence>
<dbReference type="Gene3D" id="1.10.8.60">
    <property type="match status" value="1"/>
</dbReference>
<dbReference type="PRINTS" id="PR01590">
    <property type="entry name" value="HTHFIS"/>
</dbReference>
<evidence type="ECO:0000256" key="3">
    <source>
        <dbReference type="ARBA" id="ARBA00023015"/>
    </source>
</evidence>
<dbReference type="PROSITE" id="PS00688">
    <property type="entry name" value="SIGMA54_INTERACT_3"/>
    <property type="match status" value="1"/>
</dbReference>
<dbReference type="GO" id="GO:0006355">
    <property type="term" value="P:regulation of DNA-templated transcription"/>
    <property type="evidence" value="ECO:0007669"/>
    <property type="project" value="InterPro"/>
</dbReference>
<dbReference type="SMART" id="SM00382">
    <property type="entry name" value="AAA"/>
    <property type="match status" value="1"/>
</dbReference>
<gene>
    <name evidence="7" type="ORF">AB432_008245</name>
</gene>
<dbReference type="Gene3D" id="1.10.10.60">
    <property type="entry name" value="Homeodomain-like"/>
    <property type="match status" value="1"/>
</dbReference>
<keyword evidence="5" id="KW-0804">Transcription</keyword>
<dbReference type="FunFam" id="3.40.50.300:FF:000006">
    <property type="entry name" value="DNA-binding transcriptional regulator NtrC"/>
    <property type="match status" value="1"/>
</dbReference>
<dbReference type="InterPro" id="IPR003018">
    <property type="entry name" value="GAF"/>
</dbReference>
<dbReference type="InterPro" id="IPR025943">
    <property type="entry name" value="Sigma_54_int_dom_ATP-bd_2"/>
</dbReference>
<keyword evidence="2" id="KW-0067">ATP-binding</keyword>
<evidence type="ECO:0000256" key="1">
    <source>
        <dbReference type="ARBA" id="ARBA00022741"/>
    </source>
</evidence>
<protein>
    <submittedName>
        <fullName evidence="7">Sigma-54-dependent Fis family transcriptional regulator</fullName>
    </submittedName>
</protein>
<dbReference type="InterPro" id="IPR025662">
    <property type="entry name" value="Sigma_54_int_dom_ATP-bd_1"/>
</dbReference>
<dbReference type="Gene3D" id="3.30.450.40">
    <property type="match status" value="1"/>
</dbReference>
<evidence type="ECO:0000259" key="6">
    <source>
        <dbReference type="PROSITE" id="PS50045"/>
    </source>
</evidence>
<dbReference type="SUPFAM" id="SSF46689">
    <property type="entry name" value="Homeodomain-like"/>
    <property type="match status" value="1"/>
</dbReference>
<evidence type="ECO:0000313" key="8">
    <source>
        <dbReference type="Proteomes" id="UP000036061"/>
    </source>
</evidence>
<dbReference type="GO" id="GO:0043565">
    <property type="term" value="F:sequence-specific DNA binding"/>
    <property type="evidence" value="ECO:0007669"/>
    <property type="project" value="InterPro"/>
</dbReference>
<dbReference type="Pfam" id="PF00158">
    <property type="entry name" value="Sigma54_activat"/>
    <property type="match status" value="1"/>
</dbReference>
<proteinExistence type="predicted"/>
<dbReference type="InterPro" id="IPR002197">
    <property type="entry name" value="HTH_Fis"/>
</dbReference>
<dbReference type="InterPro" id="IPR003593">
    <property type="entry name" value="AAA+_ATPase"/>
</dbReference>
<reference evidence="7 8" key="1">
    <citation type="journal article" date="2015" name="Genome Announc.">
        <title>Draft Genome Sequence of Brevibacillus brevis DZQ7, a Plant Growth-Promoting Rhizobacterium with Broad-Spectrum Antimicrobial Activity.</title>
        <authorList>
            <person name="Hou Q."/>
            <person name="Wang C."/>
            <person name="Hou X."/>
            <person name="Xia Z."/>
            <person name="Ye J."/>
            <person name="Liu K."/>
            <person name="Liu H."/>
            <person name="Wang J."/>
            <person name="Guo H."/>
            <person name="Yu X."/>
            <person name="Yang Y."/>
            <person name="Du B."/>
            <person name="Ding Y."/>
        </authorList>
    </citation>
    <scope>NUCLEOTIDE SEQUENCE [LARGE SCALE GENOMIC DNA]</scope>
    <source>
        <strain evidence="7 8">DZQ7</strain>
    </source>
</reference>
<dbReference type="InterPro" id="IPR027417">
    <property type="entry name" value="P-loop_NTPase"/>
</dbReference>